<evidence type="ECO:0000313" key="3">
    <source>
        <dbReference type="Proteomes" id="UP000242188"/>
    </source>
</evidence>
<gene>
    <name evidence="2" type="ORF">KP79_PYT02924</name>
</gene>
<reference evidence="2 3" key="1">
    <citation type="journal article" date="2017" name="Nat. Ecol. Evol.">
        <title>Scallop genome provides insights into evolution of bilaterian karyotype and development.</title>
        <authorList>
            <person name="Wang S."/>
            <person name="Zhang J."/>
            <person name="Jiao W."/>
            <person name="Li J."/>
            <person name="Xun X."/>
            <person name="Sun Y."/>
            <person name="Guo X."/>
            <person name="Huan P."/>
            <person name="Dong B."/>
            <person name="Zhang L."/>
            <person name="Hu X."/>
            <person name="Sun X."/>
            <person name="Wang J."/>
            <person name="Zhao C."/>
            <person name="Wang Y."/>
            <person name="Wang D."/>
            <person name="Huang X."/>
            <person name="Wang R."/>
            <person name="Lv J."/>
            <person name="Li Y."/>
            <person name="Zhang Z."/>
            <person name="Liu B."/>
            <person name="Lu W."/>
            <person name="Hui Y."/>
            <person name="Liang J."/>
            <person name="Zhou Z."/>
            <person name="Hou R."/>
            <person name="Li X."/>
            <person name="Liu Y."/>
            <person name="Li H."/>
            <person name="Ning X."/>
            <person name="Lin Y."/>
            <person name="Zhao L."/>
            <person name="Xing Q."/>
            <person name="Dou J."/>
            <person name="Li Y."/>
            <person name="Mao J."/>
            <person name="Guo H."/>
            <person name="Dou H."/>
            <person name="Li T."/>
            <person name="Mu C."/>
            <person name="Jiang W."/>
            <person name="Fu Q."/>
            <person name="Fu X."/>
            <person name="Miao Y."/>
            <person name="Liu J."/>
            <person name="Yu Q."/>
            <person name="Li R."/>
            <person name="Liao H."/>
            <person name="Li X."/>
            <person name="Kong Y."/>
            <person name="Jiang Z."/>
            <person name="Chourrout D."/>
            <person name="Li R."/>
            <person name="Bao Z."/>
        </authorList>
    </citation>
    <scope>NUCLEOTIDE SEQUENCE [LARGE SCALE GENOMIC DNA]</scope>
    <source>
        <strain evidence="2 3">PY_sf001</strain>
    </source>
</reference>
<comment type="caution">
    <text evidence="2">The sequence shown here is derived from an EMBL/GenBank/DDBJ whole genome shotgun (WGS) entry which is preliminary data.</text>
</comment>
<dbReference type="AlphaFoldDB" id="A0A210PJS8"/>
<dbReference type="Proteomes" id="UP000242188">
    <property type="component" value="Unassembled WGS sequence"/>
</dbReference>
<evidence type="ECO:0000256" key="1">
    <source>
        <dbReference type="SAM" id="Coils"/>
    </source>
</evidence>
<proteinExistence type="predicted"/>
<sequence length="378" mass="43260">MVQTLTNLTSEEKGLLQNEDEKSDIPAMLSERDEVIKLINRNRTLGKEVESHLLDISEEERKVEKLKDDLQQMNDTFREVLTIPMNGRQVQTHIDFDKETVLAEKIKEFDGKYPRCSHELHELLKVQSVVVKQTQESTWSLYINVMVTEYEALYRQLHGDFYELYLQCDTDPDYWSNDHLPSEPSTPGQSMASCVSGQDAVLRELSMGLNDEQRAAFRGSIALSEEEENVLKKSPQEFLGLIIGKEPLLEGKDLKQYLIEKLEAGGSSDVEHVNHCFDATASTTHEENVDHHDLDHPTAMSTPKAGTAMLRRSASDIFPKPFRGPYTVDDLYMRLMAFRDVIPVLLNQLPATDRLKHKTLRMQSTPEVLLHRNVSMFQ</sequence>
<keyword evidence="3" id="KW-1185">Reference proteome</keyword>
<accession>A0A210PJS8</accession>
<name>A0A210PJS8_MIZYE</name>
<dbReference type="EMBL" id="NEDP02076421">
    <property type="protein sequence ID" value="OWF36748.1"/>
    <property type="molecule type" value="Genomic_DNA"/>
</dbReference>
<protein>
    <submittedName>
        <fullName evidence="2">Uncharacterized protein</fullName>
    </submittedName>
</protein>
<evidence type="ECO:0000313" key="2">
    <source>
        <dbReference type="EMBL" id="OWF36748.1"/>
    </source>
</evidence>
<feature type="coiled-coil region" evidence="1">
    <location>
        <begin position="49"/>
        <end position="76"/>
    </location>
</feature>
<organism evidence="2 3">
    <name type="scientific">Mizuhopecten yessoensis</name>
    <name type="common">Japanese scallop</name>
    <name type="synonym">Patinopecten yessoensis</name>
    <dbReference type="NCBI Taxonomy" id="6573"/>
    <lineage>
        <taxon>Eukaryota</taxon>
        <taxon>Metazoa</taxon>
        <taxon>Spiralia</taxon>
        <taxon>Lophotrochozoa</taxon>
        <taxon>Mollusca</taxon>
        <taxon>Bivalvia</taxon>
        <taxon>Autobranchia</taxon>
        <taxon>Pteriomorphia</taxon>
        <taxon>Pectinida</taxon>
        <taxon>Pectinoidea</taxon>
        <taxon>Pectinidae</taxon>
        <taxon>Mizuhopecten</taxon>
    </lineage>
</organism>
<keyword evidence="1" id="KW-0175">Coiled coil</keyword>